<accession>A0A8J6J133</accession>
<organism evidence="3 4">
    <name type="scientific">Neptunicella marina</name>
    <dbReference type="NCBI Taxonomy" id="2125989"/>
    <lineage>
        <taxon>Bacteria</taxon>
        <taxon>Pseudomonadati</taxon>
        <taxon>Pseudomonadota</taxon>
        <taxon>Gammaproteobacteria</taxon>
        <taxon>Alteromonadales</taxon>
        <taxon>Alteromonadaceae</taxon>
        <taxon>Neptunicella</taxon>
    </lineage>
</organism>
<comment type="caution">
    <text evidence="3">The sequence shown here is derived from an EMBL/GenBank/DDBJ whole genome shotgun (WGS) entry which is preliminary data.</text>
</comment>
<dbReference type="Pfam" id="PF06468">
    <property type="entry name" value="Spond_N"/>
    <property type="match status" value="1"/>
</dbReference>
<feature type="chain" id="PRO_5035145279" evidence="1">
    <location>
        <begin position="22"/>
        <end position="232"/>
    </location>
</feature>
<dbReference type="InterPro" id="IPR009465">
    <property type="entry name" value="Spondin_N"/>
</dbReference>
<evidence type="ECO:0000313" key="3">
    <source>
        <dbReference type="EMBL" id="MBC3767713.1"/>
    </source>
</evidence>
<reference evidence="3" key="1">
    <citation type="journal article" date="2018" name="Int. J. Syst. Evol. Microbiol.">
        <title>Neptunicella marina gen. nov., sp. nov., isolated from surface seawater.</title>
        <authorList>
            <person name="Liu X."/>
            <person name="Lai Q."/>
            <person name="Du Y."/>
            <person name="Zhang X."/>
            <person name="Liu Z."/>
            <person name="Sun F."/>
            <person name="Shao Z."/>
        </authorList>
    </citation>
    <scope>NUCLEOTIDE SEQUENCE</scope>
    <source>
        <strain evidence="3">S27-2</strain>
    </source>
</reference>
<proteinExistence type="predicted"/>
<evidence type="ECO:0000313" key="4">
    <source>
        <dbReference type="Proteomes" id="UP000601768"/>
    </source>
</evidence>
<dbReference type="InterPro" id="IPR038678">
    <property type="entry name" value="Spondin_N_sf"/>
</dbReference>
<reference evidence="3" key="2">
    <citation type="submission" date="2020-08" db="EMBL/GenBank/DDBJ databases">
        <authorList>
            <person name="Lai Q."/>
        </authorList>
    </citation>
    <scope>NUCLEOTIDE SEQUENCE</scope>
    <source>
        <strain evidence="3">S27-2</strain>
    </source>
</reference>
<dbReference type="Gene3D" id="2.60.40.2130">
    <property type="entry name" value="F-spondin domain"/>
    <property type="match status" value="1"/>
</dbReference>
<dbReference type="RefSeq" id="WP_186508348.1">
    <property type="nucleotide sequence ID" value="NZ_JACNEP010000023.1"/>
</dbReference>
<gene>
    <name evidence="3" type="ORF">H8B19_17680</name>
</gene>
<name>A0A8J6J133_9ALTE</name>
<feature type="signal peptide" evidence="1">
    <location>
        <begin position="1"/>
        <end position="21"/>
    </location>
</feature>
<dbReference type="Proteomes" id="UP000601768">
    <property type="component" value="Unassembled WGS sequence"/>
</dbReference>
<sequence length="232" mass="23458">MKKTSALILSALATTTMSTQAADIDIHIQNLTQGIYFTPLLVTAHSDEAALFHVGEAASGELQAMAEGADISGLESIADGVSANSSANPAGGLLAPGASTMTMLSTSADNTRLSIVGMLLPTNDGFVGLDSWHIPSEAGTYTIYLNGYDAGTEANDELITGGGAPGVPGIPAAPGGNGGTNGTGVTDMNGSEVIHIHPGNIGDDMIDGGKSDVDSRVHRWLNPVAKVTVTVN</sequence>
<protein>
    <submittedName>
        <fullName evidence="3">Spondin domain-containing protein</fullName>
    </submittedName>
</protein>
<dbReference type="EMBL" id="JACNEP010000023">
    <property type="protein sequence ID" value="MBC3767713.1"/>
    <property type="molecule type" value="Genomic_DNA"/>
</dbReference>
<keyword evidence="4" id="KW-1185">Reference proteome</keyword>
<feature type="domain" description="Spondin" evidence="2">
    <location>
        <begin position="36"/>
        <end position="154"/>
    </location>
</feature>
<keyword evidence="1" id="KW-0732">Signal</keyword>
<evidence type="ECO:0000256" key="1">
    <source>
        <dbReference type="SAM" id="SignalP"/>
    </source>
</evidence>
<evidence type="ECO:0000259" key="2">
    <source>
        <dbReference type="Pfam" id="PF06468"/>
    </source>
</evidence>
<dbReference type="AlphaFoldDB" id="A0A8J6J133"/>
<dbReference type="NCBIfam" id="NF038123">
    <property type="entry name" value="NF038123_dom"/>
    <property type="match status" value="1"/>
</dbReference>